<reference evidence="2 3" key="1">
    <citation type="submission" date="2024-06" db="EMBL/GenBank/DDBJ databases">
        <authorList>
            <person name="Woo H."/>
        </authorList>
    </citation>
    <scope>NUCLEOTIDE SEQUENCE [LARGE SCALE GENOMIC DNA]</scope>
    <source>
        <strain evidence="2 3">S2-g</strain>
    </source>
</reference>
<organism evidence="2 3">
    <name type="scientific">Rhodanobacter geophilus</name>
    <dbReference type="NCBI Taxonomy" id="3162488"/>
    <lineage>
        <taxon>Bacteria</taxon>
        <taxon>Pseudomonadati</taxon>
        <taxon>Pseudomonadota</taxon>
        <taxon>Gammaproteobacteria</taxon>
        <taxon>Lysobacterales</taxon>
        <taxon>Rhodanobacteraceae</taxon>
        <taxon>Rhodanobacter</taxon>
    </lineage>
</organism>
<dbReference type="SUPFAM" id="SSF52540">
    <property type="entry name" value="P-loop containing nucleoside triphosphate hydrolases"/>
    <property type="match status" value="1"/>
</dbReference>
<dbReference type="EMBL" id="JBFOHL010000001">
    <property type="protein sequence ID" value="MEW9622900.1"/>
    <property type="molecule type" value="Genomic_DNA"/>
</dbReference>
<name>A0ABV3QJY9_9GAMM</name>
<protein>
    <submittedName>
        <fullName evidence="2">Type I restriction-modification enzyme R subunit C-terminal domain-containing protein</fullName>
    </submittedName>
</protein>
<dbReference type="SMART" id="SM00487">
    <property type="entry name" value="DEXDc"/>
    <property type="match status" value="1"/>
</dbReference>
<dbReference type="InterPro" id="IPR027417">
    <property type="entry name" value="P-loop_NTPase"/>
</dbReference>
<dbReference type="RefSeq" id="WP_367843209.1">
    <property type="nucleotide sequence ID" value="NZ_JBFOHL010000001.1"/>
</dbReference>
<dbReference type="Pfam" id="PF04851">
    <property type="entry name" value="ResIII"/>
    <property type="match status" value="1"/>
</dbReference>
<feature type="domain" description="Helicase ATP-binding" evidence="1">
    <location>
        <begin position="171"/>
        <end position="361"/>
    </location>
</feature>
<dbReference type="PANTHER" id="PTHR47396:SF1">
    <property type="entry name" value="ATP-DEPENDENT HELICASE IRC3-RELATED"/>
    <property type="match status" value="1"/>
</dbReference>
<dbReference type="InterPro" id="IPR006935">
    <property type="entry name" value="Helicase/UvrB_N"/>
</dbReference>
<evidence type="ECO:0000313" key="3">
    <source>
        <dbReference type="Proteomes" id="UP001556170"/>
    </source>
</evidence>
<evidence type="ECO:0000313" key="2">
    <source>
        <dbReference type="EMBL" id="MEW9622900.1"/>
    </source>
</evidence>
<dbReference type="InterPro" id="IPR013670">
    <property type="entry name" value="EcoEI_R_C_dom"/>
</dbReference>
<dbReference type="InterPro" id="IPR050742">
    <property type="entry name" value="Helicase_Restrict-Modif_Enz"/>
</dbReference>
<dbReference type="Pfam" id="PF08463">
    <property type="entry name" value="EcoEI_R_C"/>
    <property type="match status" value="1"/>
</dbReference>
<accession>A0ABV3QJY9</accession>
<dbReference type="Proteomes" id="UP001556170">
    <property type="component" value="Unassembled WGS sequence"/>
</dbReference>
<gene>
    <name evidence="2" type="ORF">ABQJ56_01450</name>
</gene>
<dbReference type="InterPro" id="IPR014001">
    <property type="entry name" value="Helicase_ATP-bd"/>
</dbReference>
<dbReference type="Gene3D" id="3.90.1570.30">
    <property type="match status" value="1"/>
</dbReference>
<evidence type="ECO:0000259" key="1">
    <source>
        <dbReference type="PROSITE" id="PS51192"/>
    </source>
</evidence>
<sequence length="926" mass="104222">MTPEARARQQIDAKLEAAGWVVQDMKQLNLGAAPGVAVREYPTDTGPADYLMFVDRNPVGVIEAKRDEAGQNLTAHEAQTERYASARLKWRKDSPPLRFLYEGTGQIIHFADGADPHPRARELFHFFQPQTLATWVTRPDTLRRRLAEQMPPLPERNLRACQVSAVTGLEKSLALAKPRALVHMATGAGKTFTAITSVYRLLKFGGARRILFLVDTRNLGKQAHQEFMAYTPPDDGRKFTELYNVQRLSSSHIDPHTQVCISTIQRMYSILSGESIDDSAEDISLAELPPGTRPAREVRYNAAVPIETFDFIVIDECHRSIYNLWKQVLDYFDAFLIGLTATPDNRTYGFFNQNVVAEYSYEQSVLDGVNVGYDVYEIETEITRAGAELKAKEWVDHRDRQTRAKRWAQTEDDVTYANTDLDRSVVNPNQIRQVIEEMKAAAETRIYPHRAEVPKTLIFAKTDSHADDIIRIVREVYGEGNAFCKKVTYKADEDPDTILSNFRNEYYPRIAVTVDMIATGTDVKPLEVLLFMRDVRSRGYYEQMKGRGVRSLDAESLKKVSNSANSAKTHFVLIDAVGVEKSLKTESRPLEKKPGATLDQLLKSMAVGGADDDTVLSLGNRLVRLAKQLDDKALARIKQTSGGIALNDLARGLVSALDPDLVVADALDTAKAAGITRSADTLTADELDAARHQRVLGACQPFDDPRLRDLIESARREREQLIDHINPDQVTFSGFSAQAEAQATATVQAFADYLREHRNEIAALDFFYQQPYQRRQLTFAMIEDLHDALSRPPLMLTTERLWSAYARVQASKVKGADTRRQLTDLVALVRFALGLDDELRPFADSVDKRFQEWIFRHNAQRATAFTPEQTEWLRLIKDHIASSCSISRDDFDYAQLAGKGGLQKAWNVFGEQIDGLLKEMNEELVA</sequence>
<proteinExistence type="predicted"/>
<dbReference type="PANTHER" id="PTHR47396">
    <property type="entry name" value="TYPE I RESTRICTION ENZYME ECOKI R PROTEIN"/>
    <property type="match status" value="1"/>
</dbReference>
<comment type="caution">
    <text evidence="2">The sequence shown here is derived from an EMBL/GenBank/DDBJ whole genome shotgun (WGS) entry which is preliminary data.</text>
</comment>
<dbReference type="Gene3D" id="3.40.50.300">
    <property type="entry name" value="P-loop containing nucleotide triphosphate hydrolases"/>
    <property type="match status" value="2"/>
</dbReference>
<dbReference type="PROSITE" id="PS51192">
    <property type="entry name" value="HELICASE_ATP_BIND_1"/>
    <property type="match status" value="1"/>
</dbReference>
<dbReference type="CDD" id="cd18032">
    <property type="entry name" value="DEXHc_RE_I_III_res"/>
    <property type="match status" value="1"/>
</dbReference>
<keyword evidence="3" id="KW-1185">Reference proteome</keyword>